<evidence type="ECO:0000313" key="3">
    <source>
        <dbReference type="Proteomes" id="UP000006789"/>
    </source>
</evidence>
<evidence type="ECO:0000313" key="2">
    <source>
        <dbReference type="EMBL" id="EKJ48053.1"/>
    </source>
</evidence>
<protein>
    <submittedName>
        <fullName evidence="2">Phage portal protein, HK97 family</fullName>
    </submittedName>
</protein>
<dbReference type="EMBL" id="AMVG01000174">
    <property type="protein sequence ID" value="EKJ48053.1"/>
    <property type="molecule type" value="Genomic_DNA"/>
</dbReference>
<dbReference type="AlphaFoldDB" id="A0AAV3HB34"/>
<organism evidence="2 3">
    <name type="scientific">Escherichia coli EC1870</name>
    <dbReference type="NCBI Taxonomy" id="1005554"/>
    <lineage>
        <taxon>Bacteria</taxon>
        <taxon>Pseudomonadati</taxon>
        <taxon>Pseudomonadota</taxon>
        <taxon>Gammaproteobacteria</taxon>
        <taxon>Enterobacterales</taxon>
        <taxon>Enterobacteriaceae</taxon>
        <taxon>Escherichia</taxon>
    </lineage>
</organism>
<gene>
    <name evidence="2" type="ORF">ECEC1870_1433</name>
</gene>
<evidence type="ECO:0000256" key="1">
    <source>
        <dbReference type="SAM" id="MobiDB-lite"/>
    </source>
</evidence>
<reference evidence="2 3" key="1">
    <citation type="submission" date="2012-06" db="EMBL/GenBank/DDBJ databases">
        <title>Genomic anatomy of Escherichia coli O157:H7 outbreaks.</title>
        <authorList>
            <person name="Eppinger M."/>
            <person name="Daugherty S."/>
            <person name="Agrawal S."/>
            <person name="Galens K."/>
            <person name="Tallon L."/>
            <person name="Shefchek K."/>
            <person name="Parankush S."/>
            <person name="Cebula T.A."/>
            <person name="Feng P."/>
            <person name="Soderlund R."/>
            <person name="Mammel M.K."/>
            <person name="DebRoy C."/>
            <person name="Dudley E.G."/>
            <person name="Tarr P.I."/>
            <person name="Fraser-Liggett C."/>
            <person name="Ravel J."/>
        </authorList>
    </citation>
    <scope>NUCLEOTIDE SEQUENCE [LARGE SCALE GENOMIC DNA]</scope>
    <source>
        <strain evidence="2 3">EC1870</strain>
    </source>
</reference>
<accession>A0AAV3HB34</accession>
<feature type="non-terminal residue" evidence="2">
    <location>
        <position position="1"/>
    </location>
</feature>
<feature type="region of interest" description="Disordered" evidence="1">
    <location>
        <begin position="1"/>
        <end position="28"/>
    </location>
</feature>
<proteinExistence type="predicted"/>
<comment type="caution">
    <text evidence="2">The sequence shown here is derived from an EMBL/GenBank/DDBJ whole genome shotgun (WGS) entry which is preliminary data.</text>
</comment>
<sequence>DSEQRGKIQPHDVFTGGCADGGTTEDDR</sequence>
<name>A0AAV3HB34_ECOLX</name>
<feature type="compositionally biased region" description="Basic and acidic residues" evidence="1">
    <location>
        <begin position="1"/>
        <end position="10"/>
    </location>
</feature>
<dbReference type="Proteomes" id="UP000006789">
    <property type="component" value="Unassembled WGS sequence"/>
</dbReference>